<evidence type="ECO:0000256" key="11">
    <source>
        <dbReference type="SAM" id="Coils"/>
    </source>
</evidence>
<dbReference type="CDD" id="cd13329">
    <property type="entry name" value="PH_RhoGEF"/>
    <property type="match status" value="1"/>
</dbReference>
<feature type="compositionally biased region" description="Low complexity" evidence="12">
    <location>
        <begin position="169"/>
        <end position="180"/>
    </location>
</feature>
<dbReference type="Gene3D" id="2.30.29.30">
    <property type="entry name" value="Pleckstrin-homology domain (PH domain)/Phosphotyrosine-binding domain (PTB)"/>
    <property type="match status" value="1"/>
</dbReference>
<dbReference type="InterPro" id="IPR044926">
    <property type="entry name" value="RGS_subdomain_2"/>
</dbReference>
<dbReference type="OrthoDB" id="2272012at2759"/>
<evidence type="ECO:0000256" key="12">
    <source>
        <dbReference type="SAM" id="MobiDB-lite"/>
    </source>
</evidence>
<feature type="compositionally biased region" description="Acidic residues" evidence="12">
    <location>
        <begin position="1495"/>
        <end position="1513"/>
    </location>
</feature>
<feature type="compositionally biased region" description="Polar residues" evidence="12">
    <location>
        <begin position="931"/>
        <end position="952"/>
    </location>
</feature>
<keyword evidence="4" id="KW-0963">Cytoplasm</keyword>
<keyword evidence="3" id="KW-0343">GTPase activation</keyword>
<dbReference type="InterPro" id="IPR001849">
    <property type="entry name" value="PH_domain"/>
</dbReference>
<evidence type="ECO:0000313" key="17">
    <source>
        <dbReference type="EMBL" id="ARW56808.1"/>
    </source>
</evidence>
<feature type="compositionally biased region" description="Low complexity" evidence="12">
    <location>
        <begin position="22"/>
        <end position="38"/>
    </location>
</feature>
<evidence type="ECO:0000256" key="3">
    <source>
        <dbReference type="ARBA" id="ARBA00022468"/>
    </source>
</evidence>
<feature type="region of interest" description="Disordered" evidence="12">
    <location>
        <begin position="508"/>
        <end position="541"/>
    </location>
</feature>
<keyword evidence="10" id="KW-0472">Membrane</keyword>
<dbReference type="PANTHER" id="PTHR45872:SF2">
    <property type="entry name" value="RHO GUANINE NUCLEOTIDE EXCHANGE FACTOR 2, ISOFORM D"/>
    <property type="match status" value="1"/>
</dbReference>
<evidence type="ECO:0000256" key="4">
    <source>
        <dbReference type="ARBA" id="ARBA00022490"/>
    </source>
</evidence>
<dbReference type="InterPro" id="IPR000219">
    <property type="entry name" value="DH_dom"/>
</dbReference>
<evidence type="ECO:0000256" key="1">
    <source>
        <dbReference type="ARBA" id="ARBA00004370"/>
    </source>
</evidence>
<dbReference type="Pfam" id="PF17838">
    <property type="entry name" value="PH_16"/>
    <property type="match status" value="1"/>
</dbReference>
<dbReference type="PANTHER" id="PTHR45872">
    <property type="entry name" value="RHO GUANINE NUCLEOTIDE EXCHANGE FACTOR 2, ISOFORM D"/>
    <property type="match status" value="1"/>
</dbReference>
<feature type="compositionally biased region" description="Pro residues" evidence="12">
    <location>
        <begin position="1456"/>
        <end position="1466"/>
    </location>
</feature>
<reference evidence="17" key="1">
    <citation type="journal article" date="2016" name="Elife">
        <title>Folded gastrulation and T48 drive the evolution of coordinated mesoderm internalization in flies.</title>
        <authorList>
            <person name="Urbansky S."/>
            <person name="Gonzalez Avalos P."/>
            <person name="Wosch M."/>
            <person name="Lemke S."/>
        </authorList>
    </citation>
    <scope>NUCLEOTIDE SEQUENCE</scope>
</reference>
<feature type="region of interest" description="Disordered" evidence="12">
    <location>
        <begin position="161"/>
        <end position="184"/>
    </location>
</feature>
<evidence type="ECO:0000256" key="10">
    <source>
        <dbReference type="ARBA" id="ARBA00023136"/>
    </source>
</evidence>
<feature type="domain" description="PH" evidence="13">
    <location>
        <begin position="1334"/>
        <end position="1442"/>
    </location>
</feature>
<dbReference type="InterPro" id="IPR046349">
    <property type="entry name" value="C1-like_sf"/>
</dbReference>
<evidence type="ECO:0000259" key="13">
    <source>
        <dbReference type="PROSITE" id="PS50003"/>
    </source>
</evidence>
<dbReference type="InterPro" id="IPR001478">
    <property type="entry name" value="PDZ"/>
</dbReference>
<organism evidence="17">
    <name type="scientific">Chironomus riparius</name>
    <dbReference type="NCBI Taxonomy" id="315576"/>
    <lineage>
        <taxon>Eukaryota</taxon>
        <taxon>Metazoa</taxon>
        <taxon>Ecdysozoa</taxon>
        <taxon>Arthropoda</taxon>
        <taxon>Hexapoda</taxon>
        <taxon>Insecta</taxon>
        <taxon>Pterygota</taxon>
        <taxon>Neoptera</taxon>
        <taxon>Endopterygota</taxon>
        <taxon>Diptera</taxon>
        <taxon>Nematocera</taxon>
        <taxon>Chironomoidea</taxon>
        <taxon>Chironomidae</taxon>
        <taxon>Chironominae</taxon>
        <taxon>Chironomus</taxon>
    </lineage>
</organism>
<dbReference type="SUPFAM" id="SSF57889">
    <property type="entry name" value="Cysteine-rich domain"/>
    <property type="match status" value="1"/>
</dbReference>
<keyword evidence="9 11" id="KW-0175">Coiled coil</keyword>
<feature type="compositionally biased region" description="Polar residues" evidence="12">
    <location>
        <begin position="244"/>
        <end position="253"/>
    </location>
</feature>
<dbReference type="PROSITE" id="PS50106">
    <property type="entry name" value="PDZ"/>
    <property type="match status" value="1"/>
</dbReference>
<sequence>MCQMKKQQSAHEDSAEKANDRPISSNGTSTPTPSSIPTKKTENGGHQRTRSGKMLLENMNLPSLTGNGQNPDKPKPQILELIINKDKYGYGMKVSGENPVFVDSVKEGGAANRAGLNAADMILRVNGHNVRYSTHAEVVQLMKATQNVELTVQRNARNFALPIGGGGSTPVTPSTPTSASQRNSITAPLPVDHQKRMEVEFTKMHTLYLMLEQEKKNLEKLKENESQNVNEIGRAETNIRTLQDQLKQSTGDVSSSPLMNIMSSSTKVTTPTSTPTFLARFPRSLSQLNLGNKRKSANVASPQEPTRPLPSSPQTPSSSSSSNTPISSPSHQQKVKVRHQHPVVTADVPPPLPQRNIIRKPTTPTSAGNSQVSDLDSSLMAAKAQIPGGSKKKNKQKAYSDPKMSSEMMMQMEASNYPPPLPPRQIGCNNFGVDDGSAFGQCITNKDSTDNSPTALDGRPFPNSCSTQMHYPLISTSVAVRDGIPPHVNFQAFDSSLMNISSSSLPPELPAVVKPKKHHRNASNPDLSPPPCGTPPPAYDGPTTQITAAQTNIEQRDILAFECDDETDEEVMDEDDGIFRSISMLTAPENSAYLIVFLNFVLSNSKPSAILFYLITDLYKKGNIKDMRKWAYEIHSTFLVPTAPLSFLPDTDNMCETIARDVDDKLAHAKAYQPTERNSGAQDFEMAGLLRTVFQKARSRARDMVNRQMEEFQEKRTAGLGTMFGPTAQELAAARKSKICEQKIVEDFLMPKLQTMLDETENVPENDDKIALASALSTVVYKIFLPRGPAAPNSERVNHYVTREKSFKSRLMSKNRKSVIRGHHLILRQYYETTHCNHCGNLIWGVAPQGYACGDCGLNVHRCCSKLLEETCPGPVHVSVDRFTKLMDRIREKGHGMQNASKKQEEDTLGWDDALPSDRSASFSARPRGDTQFQRLTHTSNSTSQLPSQDISQPDFAAGSSSTITSSAGGSSTGISTTVTGSPQTHMSMEGIGDHTSTPNEGKRGKQKSSQPNARSESYKECSPKRSRTNRPKSDPSLYEDDVASPLERPEDSMNSSSATITPNKPMPGTSLDTSSSSSEDESFSRDLETTWSSNVTQEIIQQLTEAEKKRQEIINELFETEKSHVKILKVLQNVFKEPLEQSKAMTSELIQLVFPPSLSILKDWHFAFEAALKQRWKEHNCLVREIGDCLNVFDGTSGEILKDHAARFCARQQIALEVLKERRKKDENLQRGLIKAESHKACRRLQLKDLLPSVLQRLTKYPLLFERLQKCTDGADAEAIKRALDASKAILDHVNQAVRIAEELRSIQKKLDKSSYEKEAPNEFKNLDLTNYKLIHDGFLTIKKGTIQLRVLLFENMIVLLVKQDDKYLMKSFANPTGIGDNVMVSPITKICNTIVRLNAVDNRAFFLINQSDQNSQMLELTAPTQQESEVWIRKITEAAEKANHLKKVQSKPLPAIPVPPPPPALEETPENLLNSPPDEVEKPPETTEQEPKEESEENKEPEEEPEPEDDPNAIQTTQPCQLIQPTEINIAAQNVQEASRIVTPEESLRRHGDVIQKSVVEMEKIICDINRVPQEHFTEIADIAAQPEAKSDLAELALAAFAQTKFLVECVKTSLINGTVNAPIGSLSGAALCDNCVTKDLFAIRNGSTENLIAIEPATMDTDIVKDSELETDGDNLYCEIEPLKNETAIATKVSHMEINDTYSTAVDSEAKKSPIIKIDKIAVSVTTLNSLVSQLSIKIAERDHEREMYRRENQRLRQQLQIEQENEIVENAVNDLEINVIELCDKPPIEPEQ</sequence>
<evidence type="ECO:0000259" key="14">
    <source>
        <dbReference type="PROSITE" id="PS50010"/>
    </source>
</evidence>
<dbReference type="PROSITE" id="PS50003">
    <property type="entry name" value="PH_DOMAIN"/>
    <property type="match status" value="1"/>
</dbReference>
<dbReference type="GO" id="GO:0005737">
    <property type="term" value="C:cytoplasm"/>
    <property type="evidence" value="ECO:0007669"/>
    <property type="project" value="UniProtKB-SubCell"/>
</dbReference>
<dbReference type="Pfam" id="PF00595">
    <property type="entry name" value="PDZ"/>
    <property type="match status" value="1"/>
</dbReference>
<dbReference type="InterPro" id="IPR036034">
    <property type="entry name" value="PDZ_sf"/>
</dbReference>
<feature type="compositionally biased region" description="Polar residues" evidence="12">
    <location>
        <begin position="1053"/>
        <end position="1063"/>
    </location>
</feature>
<dbReference type="SMART" id="SM00109">
    <property type="entry name" value="C1"/>
    <property type="match status" value="1"/>
</dbReference>
<comment type="subcellular location">
    <subcellularLocation>
        <location evidence="2">Cytoplasm</location>
    </subcellularLocation>
    <subcellularLocation>
        <location evidence="1">Membrane</location>
    </subcellularLocation>
</comment>
<dbReference type="PROSITE" id="PS50010">
    <property type="entry name" value="DH_2"/>
    <property type="match status" value="1"/>
</dbReference>
<dbReference type="PROSITE" id="PS50081">
    <property type="entry name" value="ZF_DAG_PE_2"/>
    <property type="match status" value="1"/>
</dbReference>
<dbReference type="InterPro" id="IPR036305">
    <property type="entry name" value="RGS_sf"/>
</dbReference>
<feature type="region of interest" description="Disordered" evidence="12">
    <location>
        <begin position="244"/>
        <end position="275"/>
    </location>
</feature>
<dbReference type="InterPro" id="IPR015212">
    <property type="entry name" value="RGS-like_dom"/>
</dbReference>
<dbReference type="InterPro" id="IPR041020">
    <property type="entry name" value="PH_16"/>
</dbReference>
<feature type="domain" description="Phorbol-ester/DAG-type" evidence="15">
    <location>
        <begin position="822"/>
        <end position="872"/>
    </location>
</feature>
<dbReference type="GO" id="GO:0007186">
    <property type="term" value="P:G protein-coupled receptor signaling pathway"/>
    <property type="evidence" value="ECO:0007669"/>
    <property type="project" value="TreeGrafter"/>
</dbReference>
<dbReference type="InterPro" id="IPR002219">
    <property type="entry name" value="PKC_DAG/PE"/>
</dbReference>
<feature type="compositionally biased region" description="Low complexity" evidence="12">
    <location>
        <begin position="314"/>
        <end position="330"/>
    </location>
</feature>
<evidence type="ECO:0000259" key="15">
    <source>
        <dbReference type="PROSITE" id="PS50081"/>
    </source>
</evidence>
<proteinExistence type="evidence at transcript level"/>
<feature type="compositionally biased region" description="Low complexity" evidence="12">
    <location>
        <begin position="254"/>
        <end position="275"/>
    </location>
</feature>
<evidence type="ECO:0000256" key="2">
    <source>
        <dbReference type="ARBA" id="ARBA00004496"/>
    </source>
</evidence>
<dbReference type="SUPFAM" id="SSF50156">
    <property type="entry name" value="PDZ domain-like"/>
    <property type="match status" value="1"/>
</dbReference>
<name>A0A1Z1LVV4_9DIPT</name>
<dbReference type="EMBL" id="KX009475">
    <property type="protein sequence ID" value="ARW56808.1"/>
    <property type="molecule type" value="mRNA"/>
</dbReference>
<dbReference type="SUPFAM" id="SSF48065">
    <property type="entry name" value="DBL homology domain (DH-domain)"/>
    <property type="match status" value="1"/>
</dbReference>
<dbReference type="Gene3D" id="1.20.900.10">
    <property type="entry name" value="Dbl homology (DH) domain"/>
    <property type="match status" value="1"/>
</dbReference>
<dbReference type="Pfam" id="PF09128">
    <property type="entry name" value="RGS-like"/>
    <property type="match status" value="1"/>
</dbReference>
<evidence type="ECO:0000256" key="5">
    <source>
        <dbReference type="ARBA" id="ARBA00022553"/>
    </source>
</evidence>
<feature type="compositionally biased region" description="Polar residues" evidence="12">
    <location>
        <begin position="362"/>
        <end position="376"/>
    </location>
</feature>
<feature type="compositionally biased region" description="Basic and acidic residues" evidence="12">
    <location>
        <begin position="1481"/>
        <end position="1494"/>
    </location>
</feature>
<dbReference type="InterPro" id="IPR035899">
    <property type="entry name" value="DBL_dom_sf"/>
</dbReference>
<feature type="coiled-coil region" evidence="11">
    <location>
        <begin position="1097"/>
        <end position="1124"/>
    </location>
</feature>
<dbReference type="SUPFAM" id="SSF48097">
    <property type="entry name" value="Regulator of G-protein signaling, RGS"/>
    <property type="match status" value="1"/>
</dbReference>
<feature type="region of interest" description="Disordered" evidence="12">
    <location>
        <begin position="1"/>
        <end position="48"/>
    </location>
</feature>
<dbReference type="GO" id="GO:0001664">
    <property type="term" value="F:G protein-coupled receptor binding"/>
    <property type="evidence" value="ECO:0007669"/>
    <property type="project" value="TreeGrafter"/>
</dbReference>
<dbReference type="GO" id="GO:0005085">
    <property type="term" value="F:guanyl-nucleotide exchange factor activity"/>
    <property type="evidence" value="ECO:0007669"/>
    <property type="project" value="UniProtKB-KW"/>
</dbReference>
<keyword evidence="8" id="KW-0862">Zinc</keyword>
<feature type="domain" description="DH" evidence="14">
    <location>
        <begin position="1110"/>
        <end position="1298"/>
    </location>
</feature>
<feature type="compositionally biased region" description="Pro residues" evidence="12">
    <location>
        <begin position="527"/>
        <end position="539"/>
    </location>
</feature>
<keyword evidence="6" id="KW-0344">Guanine-nucleotide releasing factor</keyword>
<dbReference type="Pfam" id="PF00130">
    <property type="entry name" value="C1_1"/>
    <property type="match status" value="1"/>
</dbReference>
<accession>A0A1Z1LVV4</accession>
<dbReference type="PROSITE" id="PS00479">
    <property type="entry name" value="ZF_DAG_PE_1"/>
    <property type="match status" value="1"/>
</dbReference>
<dbReference type="SMART" id="SM00228">
    <property type="entry name" value="PDZ"/>
    <property type="match status" value="1"/>
</dbReference>
<evidence type="ECO:0000256" key="8">
    <source>
        <dbReference type="ARBA" id="ARBA00022833"/>
    </source>
</evidence>
<dbReference type="Gene3D" id="3.30.60.20">
    <property type="match status" value="1"/>
</dbReference>
<protein>
    <submittedName>
        <fullName evidence="17">RhoGEF2</fullName>
    </submittedName>
</protein>
<evidence type="ECO:0000256" key="9">
    <source>
        <dbReference type="ARBA" id="ARBA00023054"/>
    </source>
</evidence>
<dbReference type="SMART" id="SM00325">
    <property type="entry name" value="RhoGEF"/>
    <property type="match status" value="1"/>
</dbReference>
<evidence type="ECO:0000256" key="6">
    <source>
        <dbReference type="ARBA" id="ARBA00022658"/>
    </source>
</evidence>
<feature type="domain" description="PDZ" evidence="16">
    <location>
        <begin position="80"/>
        <end position="145"/>
    </location>
</feature>
<dbReference type="Gene3D" id="2.30.42.10">
    <property type="match status" value="1"/>
</dbReference>
<dbReference type="CDD" id="cd00160">
    <property type="entry name" value="RhoGEF"/>
    <property type="match status" value="1"/>
</dbReference>
<evidence type="ECO:0000256" key="7">
    <source>
        <dbReference type="ARBA" id="ARBA00022723"/>
    </source>
</evidence>
<feature type="compositionally biased region" description="Low complexity" evidence="12">
    <location>
        <begin position="957"/>
        <end position="982"/>
    </location>
</feature>
<feature type="compositionally biased region" description="Basic and acidic residues" evidence="12">
    <location>
        <begin position="9"/>
        <end position="20"/>
    </location>
</feature>
<dbReference type="GO" id="GO:0016020">
    <property type="term" value="C:membrane"/>
    <property type="evidence" value="ECO:0007669"/>
    <property type="project" value="UniProtKB-SubCell"/>
</dbReference>
<dbReference type="GO" id="GO:0005096">
    <property type="term" value="F:GTPase activator activity"/>
    <property type="evidence" value="ECO:0007669"/>
    <property type="project" value="UniProtKB-KW"/>
</dbReference>
<dbReference type="Pfam" id="PF00621">
    <property type="entry name" value="RhoGEF"/>
    <property type="match status" value="1"/>
</dbReference>
<feature type="region of interest" description="Disordered" evidence="12">
    <location>
        <begin position="893"/>
        <end position="1089"/>
    </location>
</feature>
<feature type="region of interest" description="Disordered" evidence="12">
    <location>
        <begin position="1447"/>
        <end position="1516"/>
    </location>
</feature>
<evidence type="ECO:0000259" key="16">
    <source>
        <dbReference type="PROSITE" id="PS50106"/>
    </source>
</evidence>
<keyword evidence="7" id="KW-0479">Metal-binding</keyword>
<feature type="region of interest" description="Disordered" evidence="12">
    <location>
        <begin position="288"/>
        <end position="404"/>
    </location>
</feature>
<dbReference type="InterPro" id="IPR011993">
    <property type="entry name" value="PH-like_dom_sf"/>
</dbReference>
<dbReference type="GO" id="GO:0046872">
    <property type="term" value="F:metal ion binding"/>
    <property type="evidence" value="ECO:0007669"/>
    <property type="project" value="UniProtKB-KW"/>
</dbReference>
<dbReference type="Gene3D" id="1.10.167.10">
    <property type="entry name" value="Regulator of G-protein Signalling 4, domain 2"/>
    <property type="match status" value="1"/>
</dbReference>
<keyword evidence="5" id="KW-0597">Phosphoprotein</keyword>
<dbReference type="SUPFAM" id="SSF50729">
    <property type="entry name" value="PH domain-like"/>
    <property type="match status" value="1"/>
</dbReference>
<feature type="coiled-coil region" evidence="11">
    <location>
        <begin position="1742"/>
        <end position="1782"/>
    </location>
</feature>